<feature type="signal peptide" evidence="1">
    <location>
        <begin position="1"/>
        <end position="26"/>
    </location>
</feature>
<name>A0AAD3H5W9_9STRA</name>
<dbReference type="GO" id="GO:0004869">
    <property type="term" value="F:cysteine-type endopeptidase inhibitor activity"/>
    <property type="evidence" value="ECO:0007669"/>
    <property type="project" value="InterPro"/>
</dbReference>
<sequence length="165" mass="17792">MTTAKFSCRKVFILLLALLGSLSVMSENNSVPNHQTQIRRRTQAVGGYTPANPRDPSVIEAAEVVVTKLKQGSGPIADYSFDFPVGNGTSGNFEIKILGASQQVVAGVNYKLQIGIYVGLTCIGGIDSIVYRDLQGNYTVVSYGKELSCDDVKRLENGDSIKDLE</sequence>
<evidence type="ECO:0000256" key="1">
    <source>
        <dbReference type="SAM" id="SignalP"/>
    </source>
</evidence>
<dbReference type="SUPFAM" id="SSF54403">
    <property type="entry name" value="Cystatin/monellin"/>
    <property type="match status" value="1"/>
</dbReference>
<accession>A0AAD3H5W9</accession>
<dbReference type="Proteomes" id="UP001054902">
    <property type="component" value="Unassembled WGS sequence"/>
</dbReference>
<feature type="chain" id="PRO_5041940949" description="Cystatin domain-containing protein" evidence="1">
    <location>
        <begin position="27"/>
        <end position="165"/>
    </location>
</feature>
<organism evidence="2 3">
    <name type="scientific">Chaetoceros tenuissimus</name>
    <dbReference type="NCBI Taxonomy" id="426638"/>
    <lineage>
        <taxon>Eukaryota</taxon>
        <taxon>Sar</taxon>
        <taxon>Stramenopiles</taxon>
        <taxon>Ochrophyta</taxon>
        <taxon>Bacillariophyta</taxon>
        <taxon>Coscinodiscophyceae</taxon>
        <taxon>Chaetocerotophycidae</taxon>
        <taxon>Chaetocerotales</taxon>
        <taxon>Chaetocerotaceae</taxon>
        <taxon>Chaetoceros</taxon>
    </lineage>
</organism>
<evidence type="ECO:0008006" key="4">
    <source>
        <dbReference type="Google" id="ProtNLM"/>
    </source>
</evidence>
<comment type="caution">
    <text evidence="2">The sequence shown here is derived from an EMBL/GenBank/DDBJ whole genome shotgun (WGS) entry which is preliminary data.</text>
</comment>
<keyword evidence="1" id="KW-0732">Signal</keyword>
<dbReference type="InterPro" id="IPR046350">
    <property type="entry name" value="Cystatin_sf"/>
</dbReference>
<reference evidence="2 3" key="1">
    <citation type="journal article" date="2021" name="Sci. Rep.">
        <title>The genome of the diatom Chaetoceros tenuissimus carries an ancient integrated fragment of an extant virus.</title>
        <authorList>
            <person name="Hongo Y."/>
            <person name="Kimura K."/>
            <person name="Takaki Y."/>
            <person name="Yoshida Y."/>
            <person name="Baba S."/>
            <person name="Kobayashi G."/>
            <person name="Nagasaki K."/>
            <person name="Hano T."/>
            <person name="Tomaru Y."/>
        </authorList>
    </citation>
    <scope>NUCLEOTIDE SEQUENCE [LARGE SCALE GENOMIC DNA]</scope>
    <source>
        <strain evidence="2 3">NIES-3715</strain>
    </source>
</reference>
<dbReference type="AlphaFoldDB" id="A0AAD3H5W9"/>
<evidence type="ECO:0000313" key="3">
    <source>
        <dbReference type="Proteomes" id="UP001054902"/>
    </source>
</evidence>
<dbReference type="CDD" id="cd00042">
    <property type="entry name" value="CY"/>
    <property type="match status" value="1"/>
</dbReference>
<proteinExistence type="predicted"/>
<dbReference type="InterPro" id="IPR000010">
    <property type="entry name" value="Cystatin_dom"/>
</dbReference>
<dbReference type="EMBL" id="BLLK01000045">
    <property type="protein sequence ID" value="GFH51109.1"/>
    <property type="molecule type" value="Genomic_DNA"/>
</dbReference>
<keyword evidence="3" id="KW-1185">Reference proteome</keyword>
<protein>
    <recommendedName>
        <fullName evidence="4">Cystatin domain-containing protein</fullName>
    </recommendedName>
</protein>
<evidence type="ECO:0000313" key="2">
    <source>
        <dbReference type="EMBL" id="GFH51109.1"/>
    </source>
</evidence>
<gene>
    <name evidence="2" type="ORF">CTEN210_07585</name>
</gene>
<dbReference type="Gene3D" id="3.10.450.10">
    <property type="match status" value="1"/>
</dbReference>